<dbReference type="AlphaFoldDB" id="A0A1B7YFM4"/>
<evidence type="ECO:0000313" key="2">
    <source>
        <dbReference type="Proteomes" id="UP000092177"/>
    </source>
</evidence>
<dbReference type="Proteomes" id="UP000092177">
    <property type="component" value="Chromosome 4"/>
</dbReference>
<protein>
    <submittedName>
        <fullName evidence="1">Uncharacterized protein</fullName>
    </submittedName>
</protein>
<dbReference type="EMBL" id="LTAN01000004">
    <property type="protein sequence ID" value="OBR10674.1"/>
    <property type="molecule type" value="Genomic_DNA"/>
</dbReference>
<dbReference type="KEGG" id="chig:CH63R_06366"/>
<proteinExistence type="predicted"/>
<accession>A0A1B7YFM4</accession>
<sequence>MVHLSAGLYTTTSSVCVRREGRDRADLDMWGMPASSSLTFCFRLWHSVHDFWTLIRRFDVGFDDSAAMMSKDAPRRGKMRVSTFAWWPPL</sequence>
<gene>
    <name evidence="1" type="ORF">CH63R_06366</name>
</gene>
<evidence type="ECO:0000313" key="1">
    <source>
        <dbReference type="EMBL" id="OBR10674.1"/>
    </source>
</evidence>
<organism evidence="1 2">
    <name type="scientific">Colletotrichum higginsianum (strain IMI 349063)</name>
    <name type="common">Crucifer anthracnose fungus</name>
    <dbReference type="NCBI Taxonomy" id="759273"/>
    <lineage>
        <taxon>Eukaryota</taxon>
        <taxon>Fungi</taxon>
        <taxon>Dikarya</taxon>
        <taxon>Ascomycota</taxon>
        <taxon>Pezizomycotina</taxon>
        <taxon>Sordariomycetes</taxon>
        <taxon>Hypocreomycetidae</taxon>
        <taxon>Glomerellales</taxon>
        <taxon>Glomerellaceae</taxon>
        <taxon>Colletotrichum</taxon>
        <taxon>Colletotrichum destructivum species complex</taxon>
    </lineage>
</organism>
<comment type="caution">
    <text evidence="1">The sequence shown here is derived from an EMBL/GenBank/DDBJ whole genome shotgun (WGS) entry which is preliminary data.</text>
</comment>
<dbReference type="RefSeq" id="XP_018159191.1">
    <property type="nucleotide sequence ID" value="XM_018301341.1"/>
</dbReference>
<name>A0A1B7YFM4_COLHI</name>
<keyword evidence="2" id="KW-1185">Reference proteome</keyword>
<dbReference type="VEuPathDB" id="FungiDB:CH63R_06366"/>
<dbReference type="GeneID" id="28865448"/>
<reference evidence="2" key="1">
    <citation type="journal article" date="2017" name="BMC Genomics">
        <title>Gapless genome assembly of Colletotrichum higginsianum reveals chromosome structure and association of transposable elements with secondary metabolite gene clusters.</title>
        <authorList>
            <person name="Dallery J.-F."/>
            <person name="Lapalu N."/>
            <person name="Zampounis A."/>
            <person name="Pigne S."/>
            <person name="Luyten I."/>
            <person name="Amselem J."/>
            <person name="Wittenberg A.H.J."/>
            <person name="Zhou S."/>
            <person name="de Queiroz M.V."/>
            <person name="Robin G.P."/>
            <person name="Auger A."/>
            <person name="Hainaut M."/>
            <person name="Henrissat B."/>
            <person name="Kim K.-T."/>
            <person name="Lee Y.-H."/>
            <person name="Lespinet O."/>
            <person name="Schwartz D.C."/>
            <person name="Thon M.R."/>
            <person name="O'Connell R.J."/>
        </authorList>
    </citation>
    <scope>NUCLEOTIDE SEQUENCE [LARGE SCALE GENOMIC DNA]</scope>
    <source>
        <strain evidence="2">IMI 349063</strain>
    </source>
</reference>